<dbReference type="Gene3D" id="3.30.160.880">
    <property type="entry name" value="Cell division protein ZapA protomer, N-terminal domain"/>
    <property type="match status" value="1"/>
</dbReference>
<proteinExistence type="predicted"/>
<dbReference type="AlphaFoldDB" id="A0A2T2YFF6"/>
<dbReference type="GO" id="GO:0051301">
    <property type="term" value="P:cell division"/>
    <property type="evidence" value="ECO:0007669"/>
    <property type="project" value="UniProtKB-KW"/>
</dbReference>
<dbReference type="Pfam" id="PF05164">
    <property type="entry name" value="ZapA"/>
    <property type="match status" value="1"/>
</dbReference>
<dbReference type="OrthoDB" id="1495773at2"/>
<reference evidence="1 2" key="1">
    <citation type="submission" date="2018-03" db="EMBL/GenBank/DDBJ databases">
        <title>Adhaeribacter sp. HMF7605 Genome sequencing and assembly.</title>
        <authorList>
            <person name="Kang H."/>
            <person name="Kang J."/>
            <person name="Cha I."/>
            <person name="Kim H."/>
            <person name="Joh K."/>
        </authorList>
    </citation>
    <scope>NUCLEOTIDE SEQUENCE [LARGE SCALE GENOMIC DNA]</scope>
    <source>
        <strain evidence="1 2">HMF7605</strain>
    </source>
</reference>
<keyword evidence="2" id="KW-1185">Reference proteome</keyword>
<dbReference type="Proteomes" id="UP000240357">
    <property type="component" value="Unassembled WGS sequence"/>
</dbReference>
<name>A0A2T2YFF6_9BACT</name>
<evidence type="ECO:0000313" key="1">
    <source>
        <dbReference type="EMBL" id="PSR54234.1"/>
    </source>
</evidence>
<dbReference type="InterPro" id="IPR036192">
    <property type="entry name" value="Cell_div_ZapA-like_sf"/>
</dbReference>
<accession>A0A2T2YFF6</accession>
<gene>
    <name evidence="1" type="ORF">AHMF7605_12225</name>
</gene>
<dbReference type="InterPro" id="IPR007838">
    <property type="entry name" value="Cell_div_ZapA-like"/>
</dbReference>
<dbReference type="RefSeq" id="WP_106929718.1">
    <property type="nucleotide sequence ID" value="NZ_PYFT01000001.1"/>
</dbReference>
<sequence>MSELSIKIRIADRDYPMRVNEEEEERLRAAGRMLNERLKAFREQFGTADKQDLLAMVALETLADKIHSAQSKAENESTLVDKLTHLNKLLASLKLD</sequence>
<dbReference type="SUPFAM" id="SSF102829">
    <property type="entry name" value="Cell division protein ZapA-like"/>
    <property type="match status" value="1"/>
</dbReference>
<comment type="caution">
    <text evidence="1">The sequence shown here is derived from an EMBL/GenBank/DDBJ whole genome shotgun (WGS) entry which is preliminary data.</text>
</comment>
<organism evidence="1 2">
    <name type="scientific">Adhaeribacter arboris</name>
    <dbReference type="NCBI Taxonomy" id="2072846"/>
    <lineage>
        <taxon>Bacteria</taxon>
        <taxon>Pseudomonadati</taxon>
        <taxon>Bacteroidota</taxon>
        <taxon>Cytophagia</taxon>
        <taxon>Cytophagales</taxon>
        <taxon>Hymenobacteraceae</taxon>
        <taxon>Adhaeribacter</taxon>
    </lineage>
</organism>
<evidence type="ECO:0000313" key="2">
    <source>
        <dbReference type="Proteomes" id="UP000240357"/>
    </source>
</evidence>
<protein>
    <submittedName>
        <fullName evidence="1">Cell division protein ZapA</fullName>
    </submittedName>
</protein>
<dbReference type="EMBL" id="PYFT01000001">
    <property type="protein sequence ID" value="PSR54234.1"/>
    <property type="molecule type" value="Genomic_DNA"/>
</dbReference>
<keyword evidence="1" id="KW-0131">Cell cycle</keyword>
<dbReference type="InterPro" id="IPR042233">
    <property type="entry name" value="Cell_div_ZapA_N"/>
</dbReference>
<keyword evidence="1" id="KW-0132">Cell division</keyword>